<dbReference type="STRING" id="1869.MB27_42660"/>
<dbReference type="Proteomes" id="UP000054537">
    <property type="component" value="Unassembled WGS sequence"/>
</dbReference>
<evidence type="ECO:0008006" key="4">
    <source>
        <dbReference type="Google" id="ProtNLM"/>
    </source>
</evidence>
<dbReference type="OrthoDB" id="4512149at2"/>
<organism evidence="2 3">
    <name type="scientific">Actinoplanes utahensis</name>
    <dbReference type="NCBI Taxonomy" id="1869"/>
    <lineage>
        <taxon>Bacteria</taxon>
        <taxon>Bacillati</taxon>
        <taxon>Actinomycetota</taxon>
        <taxon>Actinomycetes</taxon>
        <taxon>Micromonosporales</taxon>
        <taxon>Micromonosporaceae</taxon>
        <taxon>Actinoplanes</taxon>
    </lineage>
</organism>
<evidence type="ECO:0000256" key="1">
    <source>
        <dbReference type="SAM" id="MobiDB-lite"/>
    </source>
</evidence>
<evidence type="ECO:0000313" key="2">
    <source>
        <dbReference type="EMBL" id="KHD72016.1"/>
    </source>
</evidence>
<comment type="caution">
    <text evidence="2">The sequence shown here is derived from an EMBL/GenBank/DDBJ whole genome shotgun (WGS) entry which is preliminary data.</text>
</comment>
<feature type="region of interest" description="Disordered" evidence="1">
    <location>
        <begin position="497"/>
        <end position="519"/>
    </location>
</feature>
<reference evidence="2 3" key="1">
    <citation type="submission" date="2014-10" db="EMBL/GenBank/DDBJ databases">
        <title>Draft genome sequence of Actinoplanes utahensis NRRL 12052.</title>
        <authorList>
            <person name="Velasco-Bucheli B."/>
            <person name="del Cerro C."/>
            <person name="Hormigo D."/>
            <person name="Garcia J.L."/>
            <person name="Acebal C."/>
            <person name="Arroyo M."/>
            <person name="de la Mata I."/>
        </authorList>
    </citation>
    <scope>NUCLEOTIDE SEQUENCE [LARGE SCALE GENOMIC DNA]</scope>
    <source>
        <strain evidence="2 3">NRRL 12052</strain>
    </source>
</reference>
<dbReference type="RefSeq" id="WP_043533918.1">
    <property type="nucleotide sequence ID" value="NZ_BAABKU010000010.1"/>
</dbReference>
<proteinExistence type="predicted"/>
<dbReference type="eggNOG" id="COG3409">
    <property type="taxonomic scope" value="Bacteria"/>
</dbReference>
<accession>A0A0A6U9F7</accession>
<protein>
    <recommendedName>
        <fullName evidence="4">Peptidoglycan-binding protein</fullName>
    </recommendedName>
</protein>
<name>A0A0A6U9F7_ACTUT</name>
<gene>
    <name evidence="2" type="ORF">MB27_42660</name>
</gene>
<dbReference type="EMBL" id="JRTT01000141">
    <property type="protein sequence ID" value="KHD72016.1"/>
    <property type="molecule type" value="Genomic_DNA"/>
</dbReference>
<evidence type="ECO:0000313" key="3">
    <source>
        <dbReference type="Proteomes" id="UP000054537"/>
    </source>
</evidence>
<dbReference type="AlphaFoldDB" id="A0A0A6U9F7"/>
<sequence length="519" mass="55028">MSDDIDRLRHEQGNIRGAYGMWGTDELAAAGAAGAAVPGFGGDPATIYDISANLAKVQQLAEQALDAVQQVNGKHLAGTWAGDTHLAATEAIQAVFTDLHGLSSALKDLHTPFRTYAVALENALPADADATADLHEVAGRAAKLTALGFLPDLSEYDRAQMAGLHQQAMGAIDTRVSTHEGVRGAGRTFSALLRDHAAGDARGRRLSDSPMTAIDEIVLAGAGSDWLTQNTNILSAAQGDRAAAALNGLDDTDRRAMMDLLSGAASPEHRAYLLKALAAGHPVGEVSKFNGLIAAHGDDPKWLASHLGPFTMDIPGDGSEDVRFDGTKWTQGRDPTCVAASTVAARGAVDPLYALYLTTGGHPDDPAQDDGAAFATRWKDETHRIYDDGRDWWQDLPVVGGKGMSSEQSAMIADEQIGAYTGARYENVQMAGADARFDILSRIEAAVDEGHPVPLSTRDAGEGHQLMVIGHQGDELQIYNPWGNTYWITKDEFARGDISQGDPDLPGTPRSVRLPQGVN</sequence>
<keyword evidence="3" id="KW-1185">Reference proteome</keyword>